<dbReference type="Proteomes" id="UP000254573">
    <property type="component" value="Unassembled WGS sequence"/>
</dbReference>
<feature type="chain" id="PRO_5016986845" evidence="7">
    <location>
        <begin position="47"/>
        <end position="149"/>
    </location>
</feature>
<evidence type="ECO:0000256" key="1">
    <source>
        <dbReference type="ARBA" id="ARBA00022448"/>
    </source>
</evidence>
<evidence type="ECO:0000256" key="7">
    <source>
        <dbReference type="SAM" id="SignalP"/>
    </source>
</evidence>
<keyword evidence="1" id="KW-0813">Transport</keyword>
<evidence type="ECO:0000313" key="12">
    <source>
        <dbReference type="Proteomes" id="UP000361468"/>
    </source>
</evidence>
<keyword evidence="7" id="KW-0732">Signal</keyword>
<evidence type="ECO:0000256" key="4">
    <source>
        <dbReference type="ARBA" id="ARBA00022982"/>
    </source>
</evidence>
<dbReference type="Proteomes" id="UP000361468">
    <property type="component" value="Unassembled WGS sequence"/>
</dbReference>
<evidence type="ECO:0000259" key="8">
    <source>
        <dbReference type="PROSITE" id="PS51007"/>
    </source>
</evidence>
<dbReference type="EMBL" id="UGSG01000001">
    <property type="protein sequence ID" value="SUA77285.1"/>
    <property type="molecule type" value="Genomic_DNA"/>
</dbReference>
<gene>
    <name evidence="9" type="ORF">NCTC13160_01858</name>
    <name evidence="10" type="ORF">PPN31119_01789</name>
</gene>
<dbReference type="GO" id="GO:0046872">
    <property type="term" value="F:metal ion binding"/>
    <property type="evidence" value="ECO:0007669"/>
    <property type="project" value="UniProtKB-KW"/>
</dbReference>
<evidence type="ECO:0000313" key="11">
    <source>
        <dbReference type="Proteomes" id="UP000254573"/>
    </source>
</evidence>
<dbReference type="EMBL" id="CABPSO010000004">
    <property type="protein sequence ID" value="VVE65147.1"/>
    <property type="molecule type" value="Genomic_DNA"/>
</dbReference>
<dbReference type="STRING" id="93220.A6P55_06820"/>
<accession>A0A378YJC0</accession>
<proteinExistence type="predicted"/>
<organism evidence="9 11">
    <name type="scientific">Pandoraea pnomenusa</name>
    <dbReference type="NCBI Taxonomy" id="93220"/>
    <lineage>
        <taxon>Bacteria</taxon>
        <taxon>Pseudomonadati</taxon>
        <taxon>Pseudomonadota</taxon>
        <taxon>Betaproteobacteria</taxon>
        <taxon>Burkholderiales</taxon>
        <taxon>Burkholderiaceae</taxon>
        <taxon>Pandoraea</taxon>
    </lineage>
</organism>
<evidence type="ECO:0000256" key="6">
    <source>
        <dbReference type="PROSITE-ProRule" id="PRU00433"/>
    </source>
</evidence>
<name>A0A378YJC0_9BURK</name>
<keyword evidence="5 6" id="KW-0408">Iron</keyword>
<dbReference type="Gene3D" id="1.10.760.10">
    <property type="entry name" value="Cytochrome c-like domain"/>
    <property type="match status" value="1"/>
</dbReference>
<evidence type="ECO:0000256" key="5">
    <source>
        <dbReference type="ARBA" id="ARBA00023004"/>
    </source>
</evidence>
<dbReference type="InterPro" id="IPR002327">
    <property type="entry name" value="Cyt_c_1A/1B"/>
</dbReference>
<dbReference type="InterPro" id="IPR009056">
    <property type="entry name" value="Cyt_c-like_dom"/>
</dbReference>
<dbReference type="SUPFAM" id="SSF46626">
    <property type="entry name" value="Cytochrome c"/>
    <property type="match status" value="1"/>
</dbReference>
<sequence>MMTARTALPTLRLRPRLTRVRRGCGMLAGALAALASLAVIPATARAAGDVEAGKALFGARCASCHSIGPMAASGFGPQLNGVVNRRAGSLADFDYSKEMKQSGIVWDDRTLAAFIANPGKTVPGTRMRFWGIGNERKVADLIAYLRTFK</sequence>
<reference evidence="9 11" key="1">
    <citation type="submission" date="2018-06" db="EMBL/GenBank/DDBJ databases">
        <authorList>
            <consortium name="Pathogen Informatics"/>
            <person name="Doyle S."/>
        </authorList>
    </citation>
    <scope>NUCLEOTIDE SEQUENCE [LARGE SCALE GENOMIC DNA]</scope>
    <source>
        <strain evidence="9 11">NCTC13160</strain>
    </source>
</reference>
<evidence type="ECO:0000256" key="2">
    <source>
        <dbReference type="ARBA" id="ARBA00022617"/>
    </source>
</evidence>
<feature type="signal peptide" evidence="7">
    <location>
        <begin position="1"/>
        <end position="46"/>
    </location>
</feature>
<dbReference type="PANTHER" id="PTHR11961">
    <property type="entry name" value="CYTOCHROME C"/>
    <property type="match status" value="1"/>
</dbReference>
<keyword evidence="12" id="KW-1185">Reference proteome</keyword>
<keyword evidence="2 6" id="KW-0349">Heme</keyword>
<dbReference type="RefSeq" id="WP_306630146.1">
    <property type="nucleotide sequence ID" value="NZ_CABPSO010000004.1"/>
</dbReference>
<dbReference type="InterPro" id="IPR036909">
    <property type="entry name" value="Cyt_c-like_dom_sf"/>
</dbReference>
<feature type="domain" description="Cytochrome c" evidence="8">
    <location>
        <begin position="48"/>
        <end position="149"/>
    </location>
</feature>
<dbReference type="PROSITE" id="PS51007">
    <property type="entry name" value="CYTC"/>
    <property type="match status" value="1"/>
</dbReference>
<evidence type="ECO:0000313" key="10">
    <source>
        <dbReference type="EMBL" id="VVE65147.1"/>
    </source>
</evidence>
<keyword evidence="3 6" id="KW-0479">Metal-binding</keyword>
<dbReference type="Pfam" id="PF00034">
    <property type="entry name" value="Cytochrom_C"/>
    <property type="match status" value="1"/>
</dbReference>
<protein>
    <submittedName>
        <fullName evidence="9">Cytochrome c2</fullName>
    </submittedName>
</protein>
<dbReference type="AlphaFoldDB" id="A0A378YJC0"/>
<dbReference type="GO" id="GO:0009055">
    <property type="term" value="F:electron transfer activity"/>
    <property type="evidence" value="ECO:0007669"/>
    <property type="project" value="InterPro"/>
</dbReference>
<evidence type="ECO:0000256" key="3">
    <source>
        <dbReference type="ARBA" id="ARBA00022723"/>
    </source>
</evidence>
<reference evidence="10 12" key="2">
    <citation type="submission" date="2019-08" db="EMBL/GenBank/DDBJ databases">
        <authorList>
            <person name="Peeters C."/>
        </authorList>
    </citation>
    <scope>NUCLEOTIDE SEQUENCE [LARGE SCALE GENOMIC DNA]</scope>
    <source>
        <strain evidence="10 12">LMG 31119</strain>
    </source>
</reference>
<evidence type="ECO:0000313" key="9">
    <source>
        <dbReference type="EMBL" id="SUA77285.1"/>
    </source>
</evidence>
<dbReference type="PRINTS" id="PR00604">
    <property type="entry name" value="CYTCHRMECIAB"/>
</dbReference>
<keyword evidence="4" id="KW-0249">Electron transport</keyword>
<dbReference type="GO" id="GO:0020037">
    <property type="term" value="F:heme binding"/>
    <property type="evidence" value="ECO:0007669"/>
    <property type="project" value="InterPro"/>
</dbReference>